<dbReference type="OrthoDB" id="4505683at2759"/>
<keyword evidence="3" id="KW-1185">Reference proteome</keyword>
<sequence>MYALKIATTAALVLGAYAQSSSGAIPSLTPCLTNCITTAAQQNGCSSIRCAART</sequence>
<name>A0A5C3MKG6_9AGAM</name>
<evidence type="ECO:0008006" key="4">
    <source>
        <dbReference type="Google" id="ProtNLM"/>
    </source>
</evidence>
<feature type="chain" id="PRO_5022975828" description="Extracellular membrane protein CFEM domain-containing protein" evidence="1">
    <location>
        <begin position="19"/>
        <end position="54"/>
    </location>
</feature>
<organism evidence="2 3">
    <name type="scientific">Heliocybe sulcata</name>
    <dbReference type="NCBI Taxonomy" id="5364"/>
    <lineage>
        <taxon>Eukaryota</taxon>
        <taxon>Fungi</taxon>
        <taxon>Dikarya</taxon>
        <taxon>Basidiomycota</taxon>
        <taxon>Agaricomycotina</taxon>
        <taxon>Agaricomycetes</taxon>
        <taxon>Gloeophyllales</taxon>
        <taxon>Gloeophyllaceae</taxon>
        <taxon>Heliocybe</taxon>
    </lineage>
</organism>
<evidence type="ECO:0000313" key="3">
    <source>
        <dbReference type="Proteomes" id="UP000305948"/>
    </source>
</evidence>
<evidence type="ECO:0000256" key="1">
    <source>
        <dbReference type="SAM" id="SignalP"/>
    </source>
</evidence>
<dbReference type="EMBL" id="ML213544">
    <property type="protein sequence ID" value="TFK45397.1"/>
    <property type="molecule type" value="Genomic_DNA"/>
</dbReference>
<protein>
    <recommendedName>
        <fullName evidence="4">Extracellular membrane protein CFEM domain-containing protein</fullName>
    </recommendedName>
</protein>
<proteinExistence type="predicted"/>
<dbReference type="AlphaFoldDB" id="A0A5C3MKG6"/>
<evidence type="ECO:0000313" key="2">
    <source>
        <dbReference type="EMBL" id="TFK45397.1"/>
    </source>
</evidence>
<dbReference type="Proteomes" id="UP000305948">
    <property type="component" value="Unassembled WGS sequence"/>
</dbReference>
<feature type="signal peptide" evidence="1">
    <location>
        <begin position="1"/>
        <end position="18"/>
    </location>
</feature>
<keyword evidence="1" id="KW-0732">Signal</keyword>
<accession>A0A5C3MKG6</accession>
<reference evidence="2 3" key="1">
    <citation type="journal article" date="2019" name="Nat. Ecol. Evol.">
        <title>Megaphylogeny resolves global patterns of mushroom evolution.</title>
        <authorList>
            <person name="Varga T."/>
            <person name="Krizsan K."/>
            <person name="Foldi C."/>
            <person name="Dima B."/>
            <person name="Sanchez-Garcia M."/>
            <person name="Sanchez-Ramirez S."/>
            <person name="Szollosi G.J."/>
            <person name="Szarkandi J.G."/>
            <person name="Papp V."/>
            <person name="Albert L."/>
            <person name="Andreopoulos W."/>
            <person name="Angelini C."/>
            <person name="Antonin V."/>
            <person name="Barry K.W."/>
            <person name="Bougher N.L."/>
            <person name="Buchanan P."/>
            <person name="Buyck B."/>
            <person name="Bense V."/>
            <person name="Catcheside P."/>
            <person name="Chovatia M."/>
            <person name="Cooper J."/>
            <person name="Damon W."/>
            <person name="Desjardin D."/>
            <person name="Finy P."/>
            <person name="Geml J."/>
            <person name="Haridas S."/>
            <person name="Hughes K."/>
            <person name="Justo A."/>
            <person name="Karasinski D."/>
            <person name="Kautmanova I."/>
            <person name="Kiss B."/>
            <person name="Kocsube S."/>
            <person name="Kotiranta H."/>
            <person name="LaButti K.M."/>
            <person name="Lechner B.E."/>
            <person name="Liimatainen K."/>
            <person name="Lipzen A."/>
            <person name="Lukacs Z."/>
            <person name="Mihaltcheva S."/>
            <person name="Morgado L.N."/>
            <person name="Niskanen T."/>
            <person name="Noordeloos M.E."/>
            <person name="Ohm R.A."/>
            <person name="Ortiz-Santana B."/>
            <person name="Ovrebo C."/>
            <person name="Racz N."/>
            <person name="Riley R."/>
            <person name="Savchenko A."/>
            <person name="Shiryaev A."/>
            <person name="Soop K."/>
            <person name="Spirin V."/>
            <person name="Szebenyi C."/>
            <person name="Tomsovsky M."/>
            <person name="Tulloss R.E."/>
            <person name="Uehling J."/>
            <person name="Grigoriev I.V."/>
            <person name="Vagvolgyi C."/>
            <person name="Papp T."/>
            <person name="Martin F.M."/>
            <person name="Miettinen O."/>
            <person name="Hibbett D.S."/>
            <person name="Nagy L.G."/>
        </authorList>
    </citation>
    <scope>NUCLEOTIDE SEQUENCE [LARGE SCALE GENOMIC DNA]</scope>
    <source>
        <strain evidence="2 3">OMC1185</strain>
    </source>
</reference>
<gene>
    <name evidence="2" type="ORF">OE88DRAFT_1669254</name>
</gene>